<evidence type="ECO:0000313" key="3">
    <source>
        <dbReference type="EMBL" id="CAH3187232.1"/>
    </source>
</evidence>
<reference evidence="3 4" key="1">
    <citation type="submission" date="2022-05" db="EMBL/GenBank/DDBJ databases">
        <authorList>
            <consortium name="Genoscope - CEA"/>
            <person name="William W."/>
        </authorList>
    </citation>
    <scope>NUCLEOTIDE SEQUENCE [LARGE SCALE GENOMIC DNA]</scope>
</reference>
<feature type="region of interest" description="Disordered" evidence="1">
    <location>
        <begin position="235"/>
        <end position="258"/>
    </location>
</feature>
<keyword evidence="4" id="KW-1185">Reference proteome</keyword>
<feature type="compositionally biased region" description="Polar residues" evidence="1">
    <location>
        <begin position="604"/>
        <end position="615"/>
    </location>
</feature>
<dbReference type="PANTHER" id="PTHR16089">
    <property type="entry name" value="REST COREPRESSOR COREST PROTEIN-RELATED"/>
    <property type="match status" value="1"/>
</dbReference>
<feature type="compositionally biased region" description="Polar residues" evidence="1">
    <location>
        <begin position="623"/>
        <end position="632"/>
    </location>
</feature>
<sequence>MLPRCGEKTLEAQFCGKNSTKERSSNLPINIKRDVLASWSERERDVFTRRFIKFGKDFTQIAYSLPGKTVAQCIHYYYLTKHQILYKQLQKMAIDAECETPIVKARGIGKGKKKALDCSRNAEIDRSNIGYVLCFDKTSSIVDPEPGNGTKKFGEFSFERLGENATEDLKSSFKLTPRDICFRKQQPKLPESGEQRKSKTSKFLTKLLPNTAAPLGELSCRRYSLKRQENGNEMTFFGSEPGYSMNKNHEDGQTTENRQNQEKTYGMMQYHCHGEGTDDENYTSISCVDKKQRSSINTADEIMVMRHWVEAGSSYDVLCNKEKEAKNLGMLFGGKGMLKKTQKLKGGVEECLSTSVENRPRKEMCKEKPDKGLKKNICMVNTRKEARMNRNNNLKGLKKEANGPKTNHCSIKLSFPYSQKKRKVEKLKEASYFCNEGKVKRFKPKSGGDVSGNISLKKQKGELENTDVAHSSEACSDSAFPLINSERKLIMTADQTNTRPWNAHVPMTQTESKGKRSKGCTRSNYREIFKNKAGINQGWNETSEQQHQRNFELTEEETAHLQPQSNVFQRAVISCDSKKINGPLKEKLSLKNKNNRSCAKQSINMKNQGSSTPSKTYYRAPDKQTQNRVKTQPTTRHANIVSAGAQTFDLASVFYDIKSAKCNAKTSEQVKPYAGDNRMTCVKSKRTKDVATNKLTRAGETSHGHVAHQFRKDCTVSIETQPFADRNTIQNQVKVVMNRPTTSKDLNYFHNHNSSNPNYRGNTDYQRTC</sequence>
<proteinExistence type="predicted"/>
<dbReference type="InterPro" id="IPR001005">
    <property type="entry name" value="SANT/Myb"/>
</dbReference>
<gene>
    <name evidence="3" type="ORF">PEVE_00017514</name>
</gene>
<dbReference type="InterPro" id="IPR017884">
    <property type="entry name" value="SANT_dom"/>
</dbReference>
<dbReference type="Gene3D" id="1.10.10.60">
    <property type="entry name" value="Homeodomain-like"/>
    <property type="match status" value="1"/>
</dbReference>
<feature type="domain" description="SANT" evidence="2">
    <location>
        <begin position="34"/>
        <end position="85"/>
    </location>
</feature>
<dbReference type="Proteomes" id="UP001159427">
    <property type="component" value="Unassembled WGS sequence"/>
</dbReference>
<feature type="region of interest" description="Disordered" evidence="1">
    <location>
        <begin position="604"/>
        <end position="632"/>
    </location>
</feature>
<dbReference type="PROSITE" id="PS51293">
    <property type="entry name" value="SANT"/>
    <property type="match status" value="1"/>
</dbReference>
<comment type="caution">
    <text evidence="3">The sequence shown here is derived from an EMBL/GenBank/DDBJ whole genome shotgun (WGS) entry which is preliminary data.</text>
</comment>
<dbReference type="PANTHER" id="PTHR16089:SF40">
    <property type="entry name" value="SUPPRESSOR OF ACTIVATED EGL-4 PROTEIN 1"/>
    <property type="match status" value="1"/>
</dbReference>
<protein>
    <recommendedName>
        <fullName evidence="2">SANT domain-containing protein</fullName>
    </recommendedName>
</protein>
<accession>A0ABN8S669</accession>
<dbReference type="InterPro" id="IPR009057">
    <property type="entry name" value="Homeodomain-like_sf"/>
</dbReference>
<dbReference type="InterPro" id="IPR051066">
    <property type="entry name" value="Trans_reg/Corepressor"/>
</dbReference>
<dbReference type="SUPFAM" id="SSF46689">
    <property type="entry name" value="Homeodomain-like"/>
    <property type="match status" value="1"/>
</dbReference>
<dbReference type="EMBL" id="CALNXI010002400">
    <property type="protein sequence ID" value="CAH3187232.1"/>
    <property type="molecule type" value="Genomic_DNA"/>
</dbReference>
<name>A0ABN8S669_9CNID</name>
<feature type="non-terminal residue" evidence="3">
    <location>
        <position position="769"/>
    </location>
</feature>
<organism evidence="3 4">
    <name type="scientific">Porites evermanni</name>
    <dbReference type="NCBI Taxonomy" id="104178"/>
    <lineage>
        <taxon>Eukaryota</taxon>
        <taxon>Metazoa</taxon>
        <taxon>Cnidaria</taxon>
        <taxon>Anthozoa</taxon>
        <taxon>Hexacorallia</taxon>
        <taxon>Scleractinia</taxon>
        <taxon>Fungiina</taxon>
        <taxon>Poritidae</taxon>
        <taxon>Porites</taxon>
    </lineage>
</organism>
<evidence type="ECO:0000256" key="1">
    <source>
        <dbReference type="SAM" id="MobiDB-lite"/>
    </source>
</evidence>
<dbReference type="Pfam" id="PF00249">
    <property type="entry name" value="Myb_DNA-binding"/>
    <property type="match status" value="1"/>
</dbReference>
<dbReference type="SMART" id="SM00717">
    <property type="entry name" value="SANT"/>
    <property type="match status" value="1"/>
</dbReference>
<evidence type="ECO:0000313" key="4">
    <source>
        <dbReference type="Proteomes" id="UP001159427"/>
    </source>
</evidence>
<evidence type="ECO:0000259" key="2">
    <source>
        <dbReference type="PROSITE" id="PS51293"/>
    </source>
</evidence>